<feature type="transmembrane region" description="Helical" evidence="1">
    <location>
        <begin position="59"/>
        <end position="78"/>
    </location>
</feature>
<dbReference type="KEGG" id="fwa:DCMF_25745"/>
<dbReference type="RefSeq" id="WP_214658909.1">
    <property type="nucleotide sequence ID" value="NZ_CP017634.1"/>
</dbReference>
<keyword evidence="3" id="KW-1185">Reference proteome</keyword>
<feature type="transmembrane region" description="Helical" evidence="1">
    <location>
        <begin position="85"/>
        <end position="111"/>
    </location>
</feature>
<dbReference type="Proteomes" id="UP000323521">
    <property type="component" value="Chromosome"/>
</dbReference>
<reference evidence="2 3" key="1">
    <citation type="submission" date="2016-10" db="EMBL/GenBank/DDBJ databases">
        <title>Complete Genome Sequence of Peptococcaceae strain DCMF.</title>
        <authorList>
            <person name="Edwards R.J."/>
            <person name="Holland S.I."/>
            <person name="Deshpande N.P."/>
            <person name="Wong Y.K."/>
            <person name="Ertan H."/>
            <person name="Manefield M."/>
            <person name="Russell T.L."/>
            <person name="Lee M.J."/>
        </authorList>
    </citation>
    <scope>NUCLEOTIDE SEQUENCE [LARGE SCALE GENOMIC DNA]</scope>
    <source>
        <strain evidence="2 3">DCMF</strain>
    </source>
</reference>
<gene>
    <name evidence="2" type="ORF">DCMF_25745</name>
</gene>
<feature type="transmembrane region" description="Helical" evidence="1">
    <location>
        <begin position="131"/>
        <end position="150"/>
    </location>
</feature>
<keyword evidence="1" id="KW-0472">Membrane</keyword>
<dbReference type="InterPro" id="IPR009476">
    <property type="entry name" value="DUF1097"/>
</dbReference>
<dbReference type="AlphaFoldDB" id="A0A3G1KYY0"/>
<accession>A0A3G1KYY0</accession>
<feature type="transmembrane region" description="Helical" evidence="1">
    <location>
        <begin position="30"/>
        <end position="47"/>
    </location>
</feature>
<protein>
    <recommendedName>
        <fullName evidence="4">DUF1097 domain-containing protein</fullName>
    </recommendedName>
</protein>
<keyword evidence="1" id="KW-1133">Transmembrane helix</keyword>
<evidence type="ECO:0000313" key="2">
    <source>
        <dbReference type="EMBL" id="ATW27703.1"/>
    </source>
</evidence>
<dbReference type="EMBL" id="CP017634">
    <property type="protein sequence ID" value="ATW27703.1"/>
    <property type="molecule type" value="Genomic_DNA"/>
</dbReference>
<organism evidence="2 3">
    <name type="scientific">Formimonas warabiya</name>
    <dbReference type="NCBI Taxonomy" id="1761012"/>
    <lineage>
        <taxon>Bacteria</taxon>
        <taxon>Bacillati</taxon>
        <taxon>Bacillota</taxon>
        <taxon>Clostridia</taxon>
        <taxon>Eubacteriales</taxon>
        <taxon>Peptococcaceae</taxon>
        <taxon>Candidatus Formimonas</taxon>
    </lineage>
</organism>
<evidence type="ECO:0000256" key="1">
    <source>
        <dbReference type="SAM" id="Phobius"/>
    </source>
</evidence>
<dbReference type="Pfam" id="PF06496">
    <property type="entry name" value="DUF1097"/>
    <property type="match status" value="1"/>
</dbReference>
<sequence>MKTYLFKLSVVAGVLCGLYVYLYNYIPMKNLLWMTFVALPIYFGAGAKREEFPHFVTSLVVGIIWGFIYLKLIGLLVGAGVGANIALLLVVGVVTLIMCAVHLCITGNTWANKLPIMFGAVASMFSQNGESAGSIFLTLFGGLLLALLIVEGTNVIHKPLGEQTSQSSSAN</sequence>
<name>A0A3G1KYY0_FORW1</name>
<keyword evidence="1" id="KW-0812">Transmembrane</keyword>
<feature type="transmembrane region" description="Helical" evidence="1">
    <location>
        <begin position="6"/>
        <end position="23"/>
    </location>
</feature>
<proteinExistence type="predicted"/>
<evidence type="ECO:0000313" key="3">
    <source>
        <dbReference type="Proteomes" id="UP000323521"/>
    </source>
</evidence>
<evidence type="ECO:0008006" key="4">
    <source>
        <dbReference type="Google" id="ProtNLM"/>
    </source>
</evidence>